<reference evidence="2 3" key="1">
    <citation type="submission" date="2022-05" db="EMBL/GenBank/DDBJ databases">
        <title>Luteimonas sp. SX5, whole genome shotgun sequencing project.</title>
        <authorList>
            <person name="Zhao G."/>
            <person name="Shen L."/>
        </authorList>
    </citation>
    <scope>NUCLEOTIDE SEQUENCE [LARGE SCALE GENOMIC DNA]</scope>
    <source>
        <strain evidence="2 3">SX5</strain>
    </source>
</reference>
<dbReference type="RefSeq" id="WP_249473248.1">
    <property type="nucleotide sequence ID" value="NZ_JAMBEP010000001.1"/>
</dbReference>
<sequence length="117" mass="12991">MGRIPLLVCAILTIAYAAPSMAETVPSSAACSADAIKQAKKLLVFHLDGEDKDVYVGDEAKPLPSIVNPASSKQRFDVLEVRGSFYKGEYRMRFEYFRMKDGECVLMGQEILEIARL</sequence>
<feature type="chain" id="PRO_5046466965" description="Lipoprotein" evidence="1">
    <location>
        <begin position="18"/>
        <end position="117"/>
    </location>
</feature>
<comment type="caution">
    <text evidence="2">The sequence shown here is derived from an EMBL/GenBank/DDBJ whole genome shotgun (WGS) entry which is preliminary data.</text>
</comment>
<gene>
    <name evidence="2" type="ORF">M2650_08485</name>
</gene>
<proteinExistence type="predicted"/>
<dbReference type="EMBL" id="JAMBEP010000001">
    <property type="protein sequence ID" value="MCL1634664.1"/>
    <property type="molecule type" value="Genomic_DNA"/>
</dbReference>
<organism evidence="2 3">
    <name type="scientific">Luteimonas galliterrae</name>
    <dbReference type="NCBI Taxonomy" id="2940486"/>
    <lineage>
        <taxon>Bacteria</taxon>
        <taxon>Pseudomonadati</taxon>
        <taxon>Pseudomonadota</taxon>
        <taxon>Gammaproteobacteria</taxon>
        <taxon>Lysobacterales</taxon>
        <taxon>Lysobacteraceae</taxon>
        <taxon>Luteimonas</taxon>
    </lineage>
</organism>
<name>A0ABT0MIF8_9GAMM</name>
<accession>A0ABT0MIF8</accession>
<evidence type="ECO:0000313" key="2">
    <source>
        <dbReference type="EMBL" id="MCL1634664.1"/>
    </source>
</evidence>
<keyword evidence="1" id="KW-0732">Signal</keyword>
<keyword evidence="3" id="KW-1185">Reference proteome</keyword>
<feature type="signal peptide" evidence="1">
    <location>
        <begin position="1"/>
        <end position="17"/>
    </location>
</feature>
<evidence type="ECO:0000313" key="3">
    <source>
        <dbReference type="Proteomes" id="UP001431217"/>
    </source>
</evidence>
<evidence type="ECO:0008006" key="4">
    <source>
        <dbReference type="Google" id="ProtNLM"/>
    </source>
</evidence>
<dbReference type="Proteomes" id="UP001431217">
    <property type="component" value="Unassembled WGS sequence"/>
</dbReference>
<protein>
    <recommendedName>
        <fullName evidence="4">Lipoprotein</fullName>
    </recommendedName>
</protein>
<evidence type="ECO:0000256" key="1">
    <source>
        <dbReference type="SAM" id="SignalP"/>
    </source>
</evidence>